<dbReference type="GO" id="GO:0015031">
    <property type="term" value="P:protein transport"/>
    <property type="evidence" value="ECO:0007669"/>
    <property type="project" value="UniProtKB-KW"/>
</dbReference>
<dbReference type="EMBL" id="ASHM01025395">
    <property type="protein sequence ID" value="PNX73005.1"/>
    <property type="molecule type" value="Genomic_DNA"/>
</dbReference>
<protein>
    <recommendedName>
        <fullName evidence="1">Mitochondrial import inner membrane translocase subunit TIM50</fullName>
    </recommendedName>
</protein>
<evidence type="ECO:0000313" key="4">
    <source>
        <dbReference type="Proteomes" id="UP000236291"/>
    </source>
</evidence>
<dbReference type="SMART" id="SM00577">
    <property type="entry name" value="CPDc"/>
    <property type="match status" value="1"/>
</dbReference>
<proteinExistence type="inferred from homology"/>
<comment type="caution">
    <text evidence="3">The sequence shown here is derived from an EMBL/GenBank/DDBJ whole genome shotgun (WGS) entry which is preliminary data.</text>
</comment>
<evidence type="ECO:0000259" key="2">
    <source>
        <dbReference type="PROSITE" id="PS50969"/>
    </source>
</evidence>
<dbReference type="Proteomes" id="UP000236291">
    <property type="component" value="Unassembled WGS sequence"/>
</dbReference>
<dbReference type="InterPro" id="IPR023214">
    <property type="entry name" value="HAD_sf"/>
</dbReference>
<comment type="similarity">
    <text evidence="1">Belongs to the TIM50 family.</text>
</comment>
<sequence>MVFGVAKEEDTLTEEIMTKLTVADEKEKEQEKKLCISSVEISSIGCLRKKKLLVLDLNGLLADIVFPRPKGAKPDAIVAKKAIFKRPFYHEFLNFCFERFEVAVWSSRLKKNVDHFIDYLMGDMKQRLIFCWSKLQFAMPRCSDLKICHSASTWLDTFVNFGIYYSIDLQPQNAAMIAVGFKTLENKRKPLVFKDLRKIWDKYDPNLPWEKGYYNESNTLLLDDSPYKALLNPPYNSIFPHTFTYENQNDDNSLAAGGDLRQYLDELANAENVVKYVEEHPFGQEPITEKNEFWDFYLNVINSLSVCQSEK</sequence>
<evidence type="ECO:0000313" key="3">
    <source>
        <dbReference type="EMBL" id="PNX73005.1"/>
    </source>
</evidence>
<feature type="domain" description="FCP1 homology" evidence="2">
    <location>
        <begin position="46"/>
        <end position="267"/>
    </location>
</feature>
<dbReference type="InterPro" id="IPR036412">
    <property type="entry name" value="HAD-like_sf"/>
</dbReference>
<keyword evidence="1" id="KW-0496">Mitochondrion</keyword>
<keyword evidence="1" id="KW-0811">Translocation</keyword>
<evidence type="ECO:0000256" key="1">
    <source>
        <dbReference type="RuleBase" id="RU365079"/>
    </source>
</evidence>
<dbReference type="AlphaFoldDB" id="A0A2K3L396"/>
<reference evidence="3 4" key="1">
    <citation type="journal article" date="2014" name="Am. J. Bot.">
        <title>Genome assembly and annotation for red clover (Trifolium pratense; Fabaceae).</title>
        <authorList>
            <person name="Istvanek J."/>
            <person name="Jaros M."/>
            <person name="Krenek A."/>
            <person name="Repkova J."/>
        </authorList>
    </citation>
    <scope>NUCLEOTIDE SEQUENCE [LARGE SCALE GENOMIC DNA]</scope>
    <source>
        <strain evidence="4">cv. Tatra</strain>
        <tissue evidence="3">Young leaves</tissue>
    </source>
</reference>
<dbReference type="Pfam" id="PF03031">
    <property type="entry name" value="NIF"/>
    <property type="match status" value="2"/>
</dbReference>
<organism evidence="3 4">
    <name type="scientific">Trifolium pratense</name>
    <name type="common">Red clover</name>
    <dbReference type="NCBI Taxonomy" id="57577"/>
    <lineage>
        <taxon>Eukaryota</taxon>
        <taxon>Viridiplantae</taxon>
        <taxon>Streptophyta</taxon>
        <taxon>Embryophyta</taxon>
        <taxon>Tracheophyta</taxon>
        <taxon>Spermatophyta</taxon>
        <taxon>Magnoliopsida</taxon>
        <taxon>eudicotyledons</taxon>
        <taxon>Gunneridae</taxon>
        <taxon>Pentapetalae</taxon>
        <taxon>rosids</taxon>
        <taxon>fabids</taxon>
        <taxon>Fabales</taxon>
        <taxon>Fabaceae</taxon>
        <taxon>Papilionoideae</taxon>
        <taxon>50 kb inversion clade</taxon>
        <taxon>NPAAA clade</taxon>
        <taxon>Hologalegina</taxon>
        <taxon>IRL clade</taxon>
        <taxon>Trifolieae</taxon>
        <taxon>Trifolium</taxon>
    </lineage>
</organism>
<comment type="subunit">
    <text evidence="1">Component of the TIM23 complex.</text>
</comment>
<comment type="function">
    <text evidence="1">Essential component of the TIM23 complex, a complex that mediates the translocation of transit peptide-containing proteins across the mitochondrial inner membrane.</text>
</comment>
<dbReference type="GO" id="GO:0005744">
    <property type="term" value="C:TIM23 mitochondrial import inner membrane translocase complex"/>
    <property type="evidence" value="ECO:0007669"/>
    <property type="project" value="UniProtKB-UniRule"/>
</dbReference>
<comment type="subcellular location">
    <subcellularLocation>
        <location evidence="1">Mitochondrion inner membrane</location>
        <topology evidence="1">Single-pass membrane protein</topology>
    </subcellularLocation>
</comment>
<dbReference type="SUPFAM" id="SSF56784">
    <property type="entry name" value="HAD-like"/>
    <property type="match status" value="1"/>
</dbReference>
<keyword evidence="1" id="KW-0809">Transit peptide</keyword>
<dbReference type="Gene3D" id="3.40.50.1000">
    <property type="entry name" value="HAD superfamily/HAD-like"/>
    <property type="match status" value="1"/>
</dbReference>
<accession>A0A2K3L396</accession>
<dbReference type="InterPro" id="IPR004274">
    <property type="entry name" value="FCP1_dom"/>
</dbReference>
<dbReference type="ExpressionAtlas" id="A0A2K3L396">
    <property type="expression patterns" value="baseline"/>
</dbReference>
<reference evidence="3 4" key="2">
    <citation type="journal article" date="2017" name="Front. Plant Sci.">
        <title>Gene Classification and Mining of Molecular Markers Useful in Red Clover (Trifolium pratense) Breeding.</title>
        <authorList>
            <person name="Istvanek J."/>
            <person name="Dluhosova J."/>
            <person name="Dluhos P."/>
            <person name="Patkova L."/>
            <person name="Nedelnik J."/>
            <person name="Repkova J."/>
        </authorList>
    </citation>
    <scope>NUCLEOTIDE SEQUENCE [LARGE SCALE GENOMIC DNA]</scope>
    <source>
        <strain evidence="4">cv. Tatra</strain>
        <tissue evidence="3">Young leaves</tissue>
    </source>
</reference>
<name>A0A2K3L396_TRIPR</name>
<keyword evidence="1" id="KW-0653">Protein transport</keyword>
<dbReference type="InterPro" id="IPR050365">
    <property type="entry name" value="TIM50"/>
</dbReference>
<dbReference type="PROSITE" id="PS50969">
    <property type="entry name" value="FCP1"/>
    <property type="match status" value="1"/>
</dbReference>
<gene>
    <name evidence="3" type="ORF">L195_g028903</name>
</gene>
<keyword evidence="1" id="KW-0813">Transport</keyword>
<dbReference type="PANTHER" id="PTHR12210">
    <property type="entry name" value="DULLARD PROTEIN PHOSPHATASE"/>
    <property type="match status" value="1"/>
</dbReference>